<dbReference type="InterPro" id="IPR051604">
    <property type="entry name" value="Ergot_Alk_Oxidoreductase"/>
</dbReference>
<evidence type="ECO:0000259" key="1">
    <source>
        <dbReference type="Pfam" id="PF05368"/>
    </source>
</evidence>
<sequence>MKYTLLGSLGHISSIVAPALVRAGNTVTVISSNEKRADQIRQIGAIPAIGDMQDAEFLTKQFTGADAVYLMLSSIGGPTGSVFESTNAQGAIFAKAVQQAGVTNVVDLSSMGADNPDAGVVYAYHLIEDQLRALPNVNVAFVRPVGFYSNLYSNMDSIKNDHAIYSNIPADVKRRWVAPEDIAAVVEKLLLHVPQGKTIHYVYSDEFTTTELIDALKQALEMPDLHFVPITDEQTRQAMVARGVPEDLAELFVQMSVFERDSEKVYGDLKNEPTTIGTFKLADFVREFKQVYEKPDMTNQSNTLIDK</sequence>
<dbReference type="Pfam" id="PF05368">
    <property type="entry name" value="NmrA"/>
    <property type="match status" value="1"/>
</dbReference>
<proteinExistence type="predicted"/>
<dbReference type="PATRIC" id="fig|1423784.4.peg.642"/>
<dbReference type="Proteomes" id="UP000051957">
    <property type="component" value="Unassembled WGS sequence"/>
</dbReference>
<organism evidence="2 3">
    <name type="scientific">Lentilactobacillus parabuchneri DSM 5707 = NBRC 107865</name>
    <dbReference type="NCBI Taxonomy" id="1423784"/>
    <lineage>
        <taxon>Bacteria</taxon>
        <taxon>Bacillati</taxon>
        <taxon>Bacillota</taxon>
        <taxon>Bacilli</taxon>
        <taxon>Lactobacillales</taxon>
        <taxon>Lactobacillaceae</taxon>
        <taxon>Lentilactobacillus</taxon>
    </lineage>
</organism>
<dbReference type="SUPFAM" id="SSF51735">
    <property type="entry name" value="NAD(P)-binding Rossmann-fold domains"/>
    <property type="match status" value="1"/>
</dbReference>
<dbReference type="Gene3D" id="3.90.25.10">
    <property type="entry name" value="UDP-galactose 4-epimerase, domain 1"/>
    <property type="match status" value="1"/>
</dbReference>
<evidence type="ECO:0000313" key="2">
    <source>
        <dbReference type="EMBL" id="KRM45940.1"/>
    </source>
</evidence>
<comment type="caution">
    <text evidence="2">The sequence shown here is derived from an EMBL/GenBank/DDBJ whole genome shotgun (WGS) entry which is preliminary data.</text>
</comment>
<protein>
    <submittedName>
        <fullName evidence="2">NmrA family protein</fullName>
    </submittedName>
</protein>
<dbReference type="PANTHER" id="PTHR43162:SF1">
    <property type="entry name" value="PRESTALK A DIFFERENTIATION PROTEIN A"/>
    <property type="match status" value="1"/>
</dbReference>
<reference evidence="2 3" key="1">
    <citation type="journal article" date="2015" name="Genome Announc.">
        <title>Expanding the biotechnology potential of lactobacilli through comparative genomics of 213 strains and associated genera.</title>
        <authorList>
            <person name="Sun Z."/>
            <person name="Harris H.M."/>
            <person name="McCann A."/>
            <person name="Guo C."/>
            <person name="Argimon S."/>
            <person name="Zhang W."/>
            <person name="Yang X."/>
            <person name="Jeffery I.B."/>
            <person name="Cooney J.C."/>
            <person name="Kagawa T.F."/>
            <person name="Liu W."/>
            <person name="Song Y."/>
            <person name="Salvetti E."/>
            <person name="Wrobel A."/>
            <person name="Rasinkangas P."/>
            <person name="Parkhill J."/>
            <person name="Rea M.C."/>
            <person name="O'Sullivan O."/>
            <person name="Ritari J."/>
            <person name="Douillard F.P."/>
            <person name="Paul Ross R."/>
            <person name="Yang R."/>
            <person name="Briner A.E."/>
            <person name="Felis G.E."/>
            <person name="de Vos W.M."/>
            <person name="Barrangou R."/>
            <person name="Klaenhammer T.R."/>
            <person name="Caufield P.W."/>
            <person name="Cui Y."/>
            <person name="Zhang H."/>
            <person name="O'Toole P.W."/>
        </authorList>
    </citation>
    <scope>NUCLEOTIDE SEQUENCE [LARGE SCALE GENOMIC DNA]</scope>
    <source>
        <strain evidence="2 3">DSM 5707</strain>
    </source>
</reference>
<gene>
    <name evidence="2" type="ORF">FC51_GL000645</name>
</gene>
<name>A0A0R1YZ76_9LACO</name>
<dbReference type="RefSeq" id="WP_057909641.1">
    <property type="nucleotide sequence ID" value="NZ_AZGK01000012.1"/>
</dbReference>
<dbReference type="InterPro" id="IPR008030">
    <property type="entry name" value="NmrA-like"/>
</dbReference>
<dbReference type="InterPro" id="IPR036291">
    <property type="entry name" value="NAD(P)-bd_dom_sf"/>
</dbReference>
<dbReference type="PANTHER" id="PTHR43162">
    <property type="match status" value="1"/>
</dbReference>
<dbReference type="Gene3D" id="3.40.50.720">
    <property type="entry name" value="NAD(P)-binding Rossmann-like Domain"/>
    <property type="match status" value="1"/>
</dbReference>
<evidence type="ECO:0000313" key="3">
    <source>
        <dbReference type="Proteomes" id="UP000051957"/>
    </source>
</evidence>
<dbReference type="EMBL" id="AZGK01000012">
    <property type="protein sequence ID" value="KRM45940.1"/>
    <property type="molecule type" value="Genomic_DNA"/>
</dbReference>
<accession>A0A0R1YZ76</accession>
<feature type="domain" description="NmrA-like" evidence="1">
    <location>
        <begin position="4"/>
        <end position="261"/>
    </location>
</feature>
<dbReference type="AlphaFoldDB" id="A0A0R1YZ76"/>